<feature type="region of interest" description="Disordered" evidence="1">
    <location>
        <begin position="132"/>
        <end position="152"/>
    </location>
</feature>
<gene>
    <name evidence="2" type="ORF">BDK51DRAFT_30315</name>
</gene>
<evidence type="ECO:0000313" key="3">
    <source>
        <dbReference type="Proteomes" id="UP000269721"/>
    </source>
</evidence>
<evidence type="ECO:0000313" key="2">
    <source>
        <dbReference type="EMBL" id="RKO84840.1"/>
    </source>
</evidence>
<organism evidence="2 3">
    <name type="scientific">Blyttiomyces helicus</name>
    <dbReference type="NCBI Taxonomy" id="388810"/>
    <lineage>
        <taxon>Eukaryota</taxon>
        <taxon>Fungi</taxon>
        <taxon>Fungi incertae sedis</taxon>
        <taxon>Chytridiomycota</taxon>
        <taxon>Chytridiomycota incertae sedis</taxon>
        <taxon>Chytridiomycetes</taxon>
        <taxon>Chytridiomycetes incertae sedis</taxon>
        <taxon>Blyttiomyces</taxon>
    </lineage>
</organism>
<dbReference type="EMBL" id="KZ999677">
    <property type="protein sequence ID" value="RKO84840.1"/>
    <property type="molecule type" value="Genomic_DNA"/>
</dbReference>
<feature type="non-terminal residue" evidence="2">
    <location>
        <position position="292"/>
    </location>
</feature>
<sequence>MDHLSKNVLPSFLKKKEFRPIEEFLKQINLVVGIPKWSLSNNGGKFSSKEMEPMWAVLCINLTSLYLCDLSQRRTTLGEFDIIGVNQSTNMEEALLSVNVDPPIWSKILPEMLTSPQRYSPCLTQADAYHRKEEDENGRSLDHRIQGQDQRPESYAGDISASVYPPVSICQVPQDVNQDHIVAILQTQARAHIVPKKVSMKRLADYNKWFWETLKMMRKLVQPGRKERIAYIADLTGAEEAACYIHHQIMFQLLCILLQCSPKISLAEELPTSHSNSEQCGLQITFAEDLCT</sequence>
<name>A0A4P9W2L0_9FUNG</name>
<dbReference type="AlphaFoldDB" id="A0A4P9W2L0"/>
<proteinExistence type="predicted"/>
<protein>
    <submittedName>
        <fullName evidence="2">Uncharacterized protein</fullName>
    </submittedName>
</protein>
<reference evidence="3" key="1">
    <citation type="journal article" date="2018" name="Nat. Microbiol.">
        <title>Leveraging single-cell genomics to expand the fungal tree of life.</title>
        <authorList>
            <person name="Ahrendt S.R."/>
            <person name="Quandt C.A."/>
            <person name="Ciobanu D."/>
            <person name="Clum A."/>
            <person name="Salamov A."/>
            <person name="Andreopoulos B."/>
            <person name="Cheng J.F."/>
            <person name="Woyke T."/>
            <person name="Pelin A."/>
            <person name="Henrissat B."/>
            <person name="Reynolds N.K."/>
            <person name="Benny G.L."/>
            <person name="Smith M.E."/>
            <person name="James T.Y."/>
            <person name="Grigoriev I.V."/>
        </authorList>
    </citation>
    <scope>NUCLEOTIDE SEQUENCE [LARGE SCALE GENOMIC DNA]</scope>
</reference>
<keyword evidence="3" id="KW-1185">Reference proteome</keyword>
<accession>A0A4P9W2L0</accession>
<dbReference type="Proteomes" id="UP000269721">
    <property type="component" value="Unassembled WGS sequence"/>
</dbReference>
<evidence type="ECO:0000256" key="1">
    <source>
        <dbReference type="SAM" id="MobiDB-lite"/>
    </source>
</evidence>